<dbReference type="AlphaFoldDB" id="A0A193QH41"/>
<dbReference type="CDD" id="cd00093">
    <property type="entry name" value="HTH_XRE"/>
    <property type="match status" value="1"/>
</dbReference>
<dbReference type="EMBL" id="LN854557">
    <property type="protein sequence ID" value="CRL44471.1"/>
    <property type="molecule type" value="Genomic_DNA"/>
</dbReference>
<evidence type="ECO:0000313" key="6">
    <source>
        <dbReference type="Proteomes" id="UP000245838"/>
    </source>
</evidence>
<evidence type="ECO:0000256" key="2">
    <source>
        <dbReference type="ARBA" id="ARBA00023125"/>
    </source>
</evidence>
<dbReference type="InterPro" id="IPR036286">
    <property type="entry name" value="LexA/Signal_pep-like_sf"/>
</dbReference>
<dbReference type="Proteomes" id="UP000245838">
    <property type="component" value="Chromosome sggmmb4_Chromosome"/>
</dbReference>
<feature type="domain" description="HTH cro/C1-type" evidence="4">
    <location>
        <begin position="44"/>
        <end position="90"/>
    </location>
</feature>
<dbReference type="InterPro" id="IPR010982">
    <property type="entry name" value="Lambda_DNA-bd_dom_sf"/>
</dbReference>
<reference evidence="5 6" key="1">
    <citation type="submission" date="2015-05" db="EMBL/GenBank/DDBJ databases">
        <authorList>
            <person name="Goodhead I."/>
        </authorList>
    </citation>
    <scope>NUCLEOTIDE SEQUENCE [LARGE SCALE GENOMIC DNA]</scope>
    <source>
        <strain evidence="6">morsitans</strain>
    </source>
</reference>
<dbReference type="PROSITE" id="PS50943">
    <property type="entry name" value="HTH_CROC1"/>
    <property type="match status" value="1"/>
</dbReference>
<evidence type="ECO:0000256" key="1">
    <source>
        <dbReference type="ARBA" id="ARBA00023015"/>
    </source>
</evidence>
<dbReference type="Pfam" id="PF01381">
    <property type="entry name" value="HTH_3"/>
    <property type="match status" value="1"/>
</dbReference>
<dbReference type="PANTHER" id="PTHR40661">
    <property type="match status" value="1"/>
</dbReference>
<dbReference type="InterPro" id="IPR001387">
    <property type="entry name" value="Cro/C1-type_HTH"/>
</dbReference>
<dbReference type="SUPFAM" id="SSF47413">
    <property type="entry name" value="lambda repressor-like DNA-binding domains"/>
    <property type="match status" value="1"/>
</dbReference>
<keyword evidence="2" id="KW-0238">DNA-binding</keyword>
<accession>A0A193QH41</accession>
<evidence type="ECO:0000313" key="5">
    <source>
        <dbReference type="EMBL" id="CRL44471.1"/>
    </source>
</evidence>
<sequence>MPIIAYAMINGNAFMHLTNNTHPYKLQSMKTTLSERLFQAMSVRNISQSALAKAAGMAQPTIWRLVKGQSQGTTKLVDIANALSVNVEWLANGSGDMDSSQGVKDLSALCNNATHTNFFPVELWSDNNRPTGEFIYAPNAIKSKTCQAYVLKRNSGCLEAPAGTIIVVDIDELPGNGDLVYAHVNGGYSVYRFVDGGPMGFLSVDDKRVPLVEVSSDSGIIGVVVFLLRDLKRRK</sequence>
<keyword evidence="1" id="KW-0805">Transcription regulation</keyword>
<evidence type="ECO:0000256" key="3">
    <source>
        <dbReference type="ARBA" id="ARBA00023163"/>
    </source>
</evidence>
<keyword evidence="3" id="KW-0804">Transcription</keyword>
<name>A0A193QH41_SODGM</name>
<organism evidence="5 6">
    <name type="scientific">Sodalis glossinidius (strain morsitans)</name>
    <dbReference type="NCBI Taxonomy" id="343509"/>
    <lineage>
        <taxon>Bacteria</taxon>
        <taxon>Pseudomonadati</taxon>
        <taxon>Pseudomonadota</taxon>
        <taxon>Gammaproteobacteria</taxon>
        <taxon>Enterobacterales</taxon>
        <taxon>Bruguierivoracaceae</taxon>
        <taxon>Sodalis</taxon>
    </lineage>
</organism>
<dbReference type="Gene3D" id="2.10.109.10">
    <property type="entry name" value="Umud Fragment, subunit A"/>
    <property type="match status" value="1"/>
</dbReference>
<dbReference type="SMART" id="SM00530">
    <property type="entry name" value="HTH_XRE"/>
    <property type="match status" value="1"/>
</dbReference>
<evidence type="ECO:0000259" key="4">
    <source>
        <dbReference type="PROSITE" id="PS50943"/>
    </source>
</evidence>
<protein>
    <submittedName>
        <fullName evidence="5">HTH-type transcriptional regulator PrtR</fullName>
    </submittedName>
</protein>
<gene>
    <name evidence="5" type="primary">prtR_1</name>
    <name evidence="5" type="ORF">SGGMMB4_01599</name>
</gene>
<proteinExistence type="predicted"/>
<dbReference type="GO" id="GO:0003677">
    <property type="term" value="F:DNA binding"/>
    <property type="evidence" value="ECO:0007669"/>
    <property type="project" value="UniProtKB-KW"/>
</dbReference>
<dbReference type="SUPFAM" id="SSF51306">
    <property type="entry name" value="LexA/Signal peptidase"/>
    <property type="match status" value="1"/>
</dbReference>
<dbReference type="PANTHER" id="PTHR40661:SF2">
    <property type="entry name" value="HTH-TYPE TRANSCRIPTIONAL REGULATOR PRTR"/>
    <property type="match status" value="1"/>
</dbReference>
<dbReference type="Gene3D" id="1.10.260.40">
    <property type="entry name" value="lambda repressor-like DNA-binding domains"/>
    <property type="match status" value="1"/>
</dbReference>